<dbReference type="KEGG" id="sfk:KY5_4690c"/>
<sequence>MPKLWGTVIVARRTLPTAAALVIGTMLLLTACGGGSGDSSDKIEGAGGSSDKPSASASASAPTGADRPEIKLPKNFDLSFDNWTSSDPDEQAILNDGKEHLRAGYSAIIENDPGAKPLAFYDTKAGLSQDQRWVETYTSKDLTVIGKLPVFAPKVTLLGDKKMKASLSYCTDESKAFSKDRKSGKTEGNPAGTAPEVFYTVTLYKSADGVWQTVSTHSKRGGCSR</sequence>
<protein>
    <recommendedName>
        <fullName evidence="4">Lipoprotein</fullName>
    </recommendedName>
</protein>
<reference evidence="2 3" key="1">
    <citation type="submission" date="2017-08" db="EMBL/GenBank/DDBJ databases">
        <title>Complete Genome Sequence of Streptomyces formicae KY5, the formicamycin producer.</title>
        <authorList>
            <person name="Holmes N.A."/>
            <person name="Devine R."/>
            <person name="Qin Z."/>
            <person name="Seipke R.F."/>
            <person name="Wilkinson B."/>
            <person name="Hutchings M.I."/>
        </authorList>
    </citation>
    <scope>NUCLEOTIDE SEQUENCE [LARGE SCALE GENOMIC DNA]</scope>
    <source>
        <strain evidence="2 3">KY5</strain>
    </source>
</reference>
<evidence type="ECO:0008006" key="4">
    <source>
        <dbReference type="Google" id="ProtNLM"/>
    </source>
</evidence>
<dbReference type="Proteomes" id="UP000221011">
    <property type="component" value="Chromosome"/>
</dbReference>
<accession>A0A291QDR2</accession>
<gene>
    <name evidence="2" type="ORF">KY5_4690c</name>
</gene>
<dbReference type="PROSITE" id="PS51257">
    <property type="entry name" value="PROKAR_LIPOPROTEIN"/>
    <property type="match status" value="1"/>
</dbReference>
<dbReference type="EMBL" id="CP022685">
    <property type="protein sequence ID" value="ATL29708.1"/>
    <property type="molecule type" value="Genomic_DNA"/>
</dbReference>
<proteinExistence type="predicted"/>
<evidence type="ECO:0000313" key="2">
    <source>
        <dbReference type="EMBL" id="ATL29708.1"/>
    </source>
</evidence>
<evidence type="ECO:0000256" key="1">
    <source>
        <dbReference type="SAM" id="MobiDB-lite"/>
    </source>
</evidence>
<dbReference type="AlphaFoldDB" id="A0A291QDR2"/>
<organism evidence="2 3">
    <name type="scientific">Streptomyces formicae</name>
    <dbReference type="NCBI Taxonomy" id="1616117"/>
    <lineage>
        <taxon>Bacteria</taxon>
        <taxon>Bacillati</taxon>
        <taxon>Actinomycetota</taxon>
        <taxon>Actinomycetes</taxon>
        <taxon>Kitasatosporales</taxon>
        <taxon>Streptomycetaceae</taxon>
        <taxon>Streptomyces</taxon>
    </lineage>
</organism>
<name>A0A291QDR2_9ACTN</name>
<feature type="region of interest" description="Disordered" evidence="1">
    <location>
        <begin position="37"/>
        <end position="71"/>
    </location>
</feature>
<evidence type="ECO:0000313" key="3">
    <source>
        <dbReference type="Proteomes" id="UP000221011"/>
    </source>
</evidence>
<feature type="compositionally biased region" description="Low complexity" evidence="1">
    <location>
        <begin position="49"/>
        <end position="65"/>
    </location>
</feature>
<keyword evidence="3" id="KW-1185">Reference proteome</keyword>